<dbReference type="GO" id="GO:0140078">
    <property type="term" value="F:class I DNA-(apurinic or apyrimidinic site) endonuclease activity"/>
    <property type="evidence" value="ECO:0007669"/>
    <property type="project" value="UniProtKB-EC"/>
</dbReference>
<feature type="domain" description="FPG-type" evidence="16">
    <location>
        <begin position="236"/>
        <end position="270"/>
    </location>
</feature>
<sequence length="271" mass="30211">MPELPEVEVCRRGIEPHILNQIISDVIVRNANMRWPITPTITEACGEKIISVSRRAKYLLLETSKGTLMLHLGMSGTIRVIDKSTPVSKHDHFDLVLASGLVLRLNDPRRFGSVLWLTEDIQEHPLIKNLGPEPLLEDFSGDHLYDKSRKKTVAIKTFLMNNHVVVGVGNIYANEALFQAKIMPTVAAGKVSRKRFENLTAIIKTVLSEAINQGGTTLKDFTQVDGKPGYFAQKLQVYGRAGKACFVCQEKLKEIKQAGRATVYCPTCQKN</sequence>
<dbReference type="InterPro" id="IPR035937">
    <property type="entry name" value="FPG_N"/>
</dbReference>
<dbReference type="Proteomes" id="UP000815846">
    <property type="component" value="Unassembled WGS sequence"/>
</dbReference>
<keyword evidence="6 15" id="KW-0863">Zinc-finger</keyword>
<dbReference type="EC" id="3.2.2.23" evidence="15"/>
<keyword evidence="12 15" id="KW-0511">Multifunctional enzyme</keyword>
<dbReference type="EMBL" id="PJAI02000003">
    <property type="protein sequence ID" value="TYK66583.1"/>
    <property type="molecule type" value="Genomic_DNA"/>
</dbReference>
<dbReference type="InterPro" id="IPR010663">
    <property type="entry name" value="Znf_FPG/IleRS"/>
</dbReference>
<comment type="function">
    <text evidence="15">Involved in base excision repair of DNA damaged by oxidation or by mutagenic agents. Acts as DNA glycosylase that recognizes and removes damaged bases. Has a preference for oxidized purines, such as 7,8-dihydro-8-oxoguanine (8-oxoG). Has AP (apurinic/apyrimidinic) lyase activity and introduces nicks in the DNA strand. Cleaves the DNA backbone by beta-delta elimination to generate a single-strand break at the site of the removed base with both 3'- and 5'-phosphates.</text>
</comment>
<dbReference type="Pfam" id="PF06827">
    <property type="entry name" value="zf-FPG_IleRS"/>
    <property type="match status" value="1"/>
</dbReference>
<keyword evidence="8 15" id="KW-0862">Zinc</keyword>
<evidence type="ECO:0000256" key="7">
    <source>
        <dbReference type="ARBA" id="ARBA00022801"/>
    </source>
</evidence>
<dbReference type="Pfam" id="PF01149">
    <property type="entry name" value="Fapy_DNA_glyco"/>
    <property type="match status" value="1"/>
</dbReference>
<organism evidence="18 19">
    <name type="scientific">Colwellia echini</name>
    <dbReference type="NCBI Taxonomy" id="1982103"/>
    <lineage>
        <taxon>Bacteria</taxon>
        <taxon>Pseudomonadati</taxon>
        <taxon>Pseudomonadota</taxon>
        <taxon>Gammaproteobacteria</taxon>
        <taxon>Alteromonadales</taxon>
        <taxon>Colwelliaceae</taxon>
        <taxon>Colwellia</taxon>
    </lineage>
</organism>
<dbReference type="EC" id="4.2.99.18" evidence="15"/>
<evidence type="ECO:0000256" key="11">
    <source>
        <dbReference type="ARBA" id="ARBA00023239"/>
    </source>
</evidence>
<evidence type="ECO:0000256" key="12">
    <source>
        <dbReference type="ARBA" id="ARBA00023268"/>
    </source>
</evidence>
<keyword evidence="5 15" id="KW-0227">DNA damage</keyword>
<reference evidence="18 19" key="1">
    <citation type="submission" date="2019-08" db="EMBL/GenBank/DDBJ databases">
        <title>Microbe sample from Colwellia echini.</title>
        <authorList>
            <person name="Christiansen L."/>
            <person name="Pathiraja D."/>
            <person name="Schultz-Johansen M."/>
            <person name="Choi I.-G."/>
            <person name="Stougaard P."/>
        </authorList>
    </citation>
    <scope>NUCLEOTIDE SEQUENCE [LARGE SCALE GENOMIC DNA]</scope>
    <source>
        <strain evidence="18 19">A3</strain>
    </source>
</reference>
<dbReference type="HAMAP" id="MF_00103">
    <property type="entry name" value="Fapy_DNA_glycosyl"/>
    <property type="match status" value="1"/>
</dbReference>
<dbReference type="PROSITE" id="PS51066">
    <property type="entry name" value="ZF_FPG_2"/>
    <property type="match status" value="1"/>
</dbReference>
<dbReference type="SUPFAM" id="SSF57716">
    <property type="entry name" value="Glucocorticoid receptor-like (DNA-binding domain)"/>
    <property type="match status" value="1"/>
</dbReference>
<dbReference type="InterPro" id="IPR000214">
    <property type="entry name" value="Znf_DNA_glyclase/AP_lyase"/>
</dbReference>
<name>A0ABY3MZD3_9GAMM</name>
<comment type="catalytic activity">
    <reaction evidence="14 15">
        <text>2'-deoxyribonucleotide-(2'-deoxyribose 5'-phosphate)-2'-deoxyribonucleotide-DNA = a 3'-end 2'-deoxyribonucleotide-(2,3-dehydro-2,3-deoxyribose 5'-phosphate)-DNA + a 5'-end 5'-phospho-2'-deoxyribonucleoside-DNA + H(+)</text>
        <dbReference type="Rhea" id="RHEA:66592"/>
        <dbReference type="Rhea" id="RHEA-COMP:13180"/>
        <dbReference type="Rhea" id="RHEA-COMP:16897"/>
        <dbReference type="Rhea" id="RHEA-COMP:17067"/>
        <dbReference type="ChEBI" id="CHEBI:15378"/>
        <dbReference type="ChEBI" id="CHEBI:136412"/>
        <dbReference type="ChEBI" id="CHEBI:157695"/>
        <dbReference type="ChEBI" id="CHEBI:167181"/>
        <dbReference type="EC" id="4.2.99.18"/>
    </reaction>
</comment>
<keyword evidence="19" id="KW-1185">Reference proteome</keyword>
<comment type="subunit">
    <text evidence="3 15">Monomer.</text>
</comment>
<dbReference type="NCBIfam" id="TIGR00577">
    <property type="entry name" value="fpg"/>
    <property type="match status" value="1"/>
</dbReference>
<dbReference type="InterPro" id="IPR010979">
    <property type="entry name" value="Ribosomal_uS13-like_H2TH"/>
</dbReference>
<dbReference type="InterPro" id="IPR012319">
    <property type="entry name" value="FPG_cat"/>
</dbReference>
<dbReference type="PROSITE" id="PS51068">
    <property type="entry name" value="FPG_CAT"/>
    <property type="match status" value="1"/>
</dbReference>
<evidence type="ECO:0000256" key="3">
    <source>
        <dbReference type="ARBA" id="ARBA00011245"/>
    </source>
</evidence>
<dbReference type="SMART" id="SM01232">
    <property type="entry name" value="H2TH"/>
    <property type="match status" value="1"/>
</dbReference>
<evidence type="ECO:0000256" key="5">
    <source>
        <dbReference type="ARBA" id="ARBA00022763"/>
    </source>
</evidence>
<evidence type="ECO:0000256" key="1">
    <source>
        <dbReference type="ARBA" id="ARBA00001668"/>
    </source>
</evidence>
<feature type="binding site" evidence="15">
    <location>
        <position position="109"/>
    </location>
    <ligand>
        <name>DNA</name>
        <dbReference type="ChEBI" id="CHEBI:16991"/>
    </ligand>
</feature>
<keyword evidence="4 15" id="KW-0479">Metal-binding</keyword>
<evidence type="ECO:0000256" key="8">
    <source>
        <dbReference type="ARBA" id="ARBA00022833"/>
    </source>
</evidence>
<dbReference type="Pfam" id="PF06831">
    <property type="entry name" value="H2TH"/>
    <property type="match status" value="1"/>
</dbReference>
<keyword evidence="9 15" id="KW-0238">DNA-binding</keyword>
<dbReference type="NCBIfam" id="NF002211">
    <property type="entry name" value="PRK01103.1"/>
    <property type="match status" value="1"/>
</dbReference>
<dbReference type="SMART" id="SM00898">
    <property type="entry name" value="Fapy_DNA_glyco"/>
    <property type="match status" value="1"/>
</dbReference>
<comment type="similarity">
    <text evidence="2 15">Belongs to the FPG family.</text>
</comment>
<accession>A0ABY3MZD3</accession>
<evidence type="ECO:0000256" key="9">
    <source>
        <dbReference type="ARBA" id="ARBA00023125"/>
    </source>
</evidence>
<dbReference type="SUPFAM" id="SSF46946">
    <property type="entry name" value="S13-like H2TH domain"/>
    <property type="match status" value="1"/>
</dbReference>
<dbReference type="Gene3D" id="1.10.8.50">
    <property type="match status" value="1"/>
</dbReference>
<evidence type="ECO:0000256" key="13">
    <source>
        <dbReference type="ARBA" id="ARBA00023295"/>
    </source>
</evidence>
<evidence type="ECO:0000256" key="15">
    <source>
        <dbReference type="HAMAP-Rule" id="MF_00103"/>
    </source>
</evidence>
<keyword evidence="7 15" id="KW-0378">Hydrolase</keyword>
<evidence type="ECO:0000256" key="10">
    <source>
        <dbReference type="ARBA" id="ARBA00023204"/>
    </source>
</evidence>
<evidence type="ECO:0000259" key="17">
    <source>
        <dbReference type="PROSITE" id="PS51068"/>
    </source>
</evidence>
<keyword evidence="13 15" id="KW-0326">Glycosidase</keyword>
<evidence type="ECO:0000256" key="14">
    <source>
        <dbReference type="ARBA" id="ARBA00044632"/>
    </source>
</evidence>
<proteinExistence type="inferred from homology"/>
<feature type="active site" description="Proton donor; for delta-elimination activity" evidence="15">
    <location>
        <position position="260"/>
    </location>
</feature>
<feature type="active site" description="Proton donor" evidence="15">
    <location>
        <position position="3"/>
    </location>
</feature>
<dbReference type="Gene3D" id="3.20.190.10">
    <property type="entry name" value="MutM-like, N-terminal"/>
    <property type="match status" value="1"/>
</dbReference>
<comment type="catalytic activity">
    <reaction evidence="1 15">
        <text>Hydrolysis of DNA containing ring-opened 7-methylguanine residues, releasing 2,6-diamino-4-hydroxy-5-(N-methyl)formamidopyrimidine.</text>
        <dbReference type="EC" id="3.2.2.23"/>
    </reaction>
</comment>
<dbReference type="PANTHER" id="PTHR22993">
    <property type="entry name" value="FORMAMIDOPYRIMIDINE-DNA GLYCOSYLASE"/>
    <property type="match status" value="1"/>
</dbReference>
<dbReference type="CDD" id="cd08966">
    <property type="entry name" value="EcFpg-like_N"/>
    <property type="match status" value="1"/>
</dbReference>
<gene>
    <name evidence="15 18" type="primary">mutM</name>
    <name evidence="15" type="synonym">fpg</name>
    <name evidence="18" type="ORF">CWS31_004400</name>
</gene>
<dbReference type="InterPro" id="IPR020629">
    <property type="entry name" value="FPG_Glyclase"/>
</dbReference>
<dbReference type="GO" id="GO:0008534">
    <property type="term" value="F:oxidized purine nucleobase lesion DNA N-glycosylase activity"/>
    <property type="evidence" value="ECO:0007669"/>
    <property type="project" value="UniProtKB-EC"/>
</dbReference>
<feature type="binding site" evidence="15">
    <location>
        <position position="151"/>
    </location>
    <ligand>
        <name>DNA</name>
        <dbReference type="ChEBI" id="CHEBI:16991"/>
    </ligand>
</feature>
<dbReference type="RefSeq" id="WP_101344664.1">
    <property type="nucleotide sequence ID" value="NZ_PJAI02000003.1"/>
</dbReference>
<comment type="cofactor">
    <cofactor evidence="15">
        <name>Zn(2+)</name>
        <dbReference type="ChEBI" id="CHEBI:29105"/>
    </cofactor>
    <text evidence="15">Binds 1 zinc ion per subunit.</text>
</comment>
<evidence type="ECO:0000313" key="19">
    <source>
        <dbReference type="Proteomes" id="UP000815846"/>
    </source>
</evidence>
<comment type="caution">
    <text evidence="18">The sequence shown here is derived from an EMBL/GenBank/DDBJ whole genome shotgun (WGS) entry which is preliminary data.</text>
</comment>
<feature type="domain" description="Formamidopyrimidine-DNA glycosylase catalytic" evidence="17">
    <location>
        <begin position="2"/>
        <end position="112"/>
    </location>
</feature>
<keyword evidence="11 15" id="KW-0456">Lyase</keyword>
<evidence type="ECO:0000313" key="18">
    <source>
        <dbReference type="EMBL" id="TYK66583.1"/>
    </source>
</evidence>
<evidence type="ECO:0000256" key="4">
    <source>
        <dbReference type="ARBA" id="ARBA00022723"/>
    </source>
</evidence>
<feature type="binding site" evidence="15">
    <location>
        <position position="90"/>
    </location>
    <ligand>
        <name>DNA</name>
        <dbReference type="ChEBI" id="CHEBI:16991"/>
    </ligand>
</feature>
<dbReference type="InterPro" id="IPR015886">
    <property type="entry name" value="H2TH_FPG"/>
</dbReference>
<protein>
    <recommendedName>
        <fullName evidence="15">Formamidopyrimidine-DNA glycosylase</fullName>
        <shortName evidence="15">Fapy-DNA glycosylase</shortName>
        <ecNumber evidence="15">3.2.2.23</ecNumber>
    </recommendedName>
    <alternativeName>
        <fullName evidence="15">DNA-(apurinic or apyrimidinic site) lyase MutM</fullName>
        <shortName evidence="15">AP lyase MutM</shortName>
        <ecNumber evidence="15">4.2.99.18</ecNumber>
    </alternativeName>
</protein>
<dbReference type="SUPFAM" id="SSF81624">
    <property type="entry name" value="N-terminal domain of MutM-like DNA repair proteins"/>
    <property type="match status" value="1"/>
</dbReference>
<evidence type="ECO:0000256" key="6">
    <source>
        <dbReference type="ARBA" id="ARBA00022771"/>
    </source>
</evidence>
<feature type="active site" description="Proton donor; for beta-elimination activity" evidence="15">
    <location>
        <position position="57"/>
    </location>
</feature>
<evidence type="ECO:0000256" key="2">
    <source>
        <dbReference type="ARBA" id="ARBA00009409"/>
    </source>
</evidence>
<evidence type="ECO:0000259" key="16">
    <source>
        <dbReference type="PROSITE" id="PS51066"/>
    </source>
</evidence>
<keyword evidence="10 15" id="KW-0234">DNA repair</keyword>
<dbReference type="PANTHER" id="PTHR22993:SF9">
    <property type="entry name" value="FORMAMIDOPYRIMIDINE-DNA GLYCOSYLASE"/>
    <property type="match status" value="1"/>
</dbReference>
<feature type="active site" description="Schiff-base intermediate with DNA" evidence="15">
    <location>
        <position position="2"/>
    </location>
</feature>